<accession>A0AAD7E6I5</accession>
<feature type="compositionally biased region" description="Low complexity" evidence="2">
    <location>
        <begin position="406"/>
        <end position="422"/>
    </location>
</feature>
<dbReference type="Proteomes" id="UP001218218">
    <property type="component" value="Unassembled WGS sequence"/>
</dbReference>
<feature type="coiled-coil region" evidence="1">
    <location>
        <begin position="74"/>
        <end position="122"/>
    </location>
</feature>
<evidence type="ECO:0000256" key="1">
    <source>
        <dbReference type="SAM" id="Coils"/>
    </source>
</evidence>
<keyword evidence="1" id="KW-0175">Coiled coil</keyword>
<keyword evidence="4" id="KW-1185">Reference proteome</keyword>
<feature type="compositionally biased region" description="Low complexity" evidence="2">
    <location>
        <begin position="25"/>
        <end position="37"/>
    </location>
</feature>
<dbReference type="EMBL" id="JARIHO010000159">
    <property type="protein sequence ID" value="KAJ7300608.1"/>
    <property type="molecule type" value="Genomic_DNA"/>
</dbReference>
<organism evidence="3 4">
    <name type="scientific">Mycena albidolilacea</name>
    <dbReference type="NCBI Taxonomy" id="1033008"/>
    <lineage>
        <taxon>Eukaryota</taxon>
        <taxon>Fungi</taxon>
        <taxon>Dikarya</taxon>
        <taxon>Basidiomycota</taxon>
        <taxon>Agaricomycotina</taxon>
        <taxon>Agaricomycetes</taxon>
        <taxon>Agaricomycetidae</taxon>
        <taxon>Agaricales</taxon>
        <taxon>Marasmiineae</taxon>
        <taxon>Mycenaceae</taxon>
        <taxon>Mycena</taxon>
    </lineage>
</organism>
<gene>
    <name evidence="3" type="ORF">DFH08DRAFT_828300</name>
</gene>
<sequence>MATRSSSIGSKTANNPCFIQVQPDAAAASRRPSSRLAKSQGLRPQWSPGHRRLHAIARGISKPSPAIIHIYLALRNLDEEREKGRARMARHREKILEQGEQAEEFRARAREASRRFRQKKAKNLAHRQRILRLEAYGKKHGPRAWLEHRKLLDERRADAEAVAEYRRIEADLDAAYGPNREKAWIWPGEAAVKNCGIPYRYLVGRVSATTRRHGALAGRREVKPKVFHGFPVVLRDLLEFSAVEGQEIKGECVERNGLTTQCKTCRTMRRSRGHENPQAFCAQGKKIYVVTNGTTCGIFSSEARARKQVEGVSRGRWRAAKSWDAAVGLWNEACDAFHEDGCPNPASATPSAPTSTRQQMQAITITPLQAATGSPRQTIFSTGEPDIHCKARKISAFEAGFRMGEASAARSPPSSPMRATSRSPKKARAPASPLDLMDPVEAFSRMGVEDPCATVRPPKQWAIAGVNQFFAERIDAIDHILTQHLGQADLKSSRNVKKLQAFIRRQPYIRTADDPYSSGDE</sequence>
<feature type="region of interest" description="Disordered" evidence="2">
    <location>
        <begin position="404"/>
        <end position="432"/>
    </location>
</feature>
<evidence type="ECO:0000256" key="2">
    <source>
        <dbReference type="SAM" id="MobiDB-lite"/>
    </source>
</evidence>
<evidence type="ECO:0000313" key="3">
    <source>
        <dbReference type="EMBL" id="KAJ7300608.1"/>
    </source>
</evidence>
<comment type="caution">
    <text evidence="3">The sequence shown here is derived from an EMBL/GenBank/DDBJ whole genome shotgun (WGS) entry which is preliminary data.</text>
</comment>
<name>A0AAD7E6I5_9AGAR</name>
<evidence type="ECO:0000313" key="4">
    <source>
        <dbReference type="Proteomes" id="UP001218218"/>
    </source>
</evidence>
<feature type="region of interest" description="Disordered" evidence="2">
    <location>
        <begin position="24"/>
        <end position="49"/>
    </location>
</feature>
<dbReference type="AlphaFoldDB" id="A0AAD7E6I5"/>
<reference evidence="3" key="1">
    <citation type="submission" date="2023-03" db="EMBL/GenBank/DDBJ databases">
        <title>Massive genome expansion in bonnet fungi (Mycena s.s.) driven by repeated elements and novel gene families across ecological guilds.</title>
        <authorList>
            <consortium name="Lawrence Berkeley National Laboratory"/>
            <person name="Harder C.B."/>
            <person name="Miyauchi S."/>
            <person name="Viragh M."/>
            <person name="Kuo A."/>
            <person name="Thoen E."/>
            <person name="Andreopoulos B."/>
            <person name="Lu D."/>
            <person name="Skrede I."/>
            <person name="Drula E."/>
            <person name="Henrissat B."/>
            <person name="Morin E."/>
            <person name="Kohler A."/>
            <person name="Barry K."/>
            <person name="LaButti K."/>
            <person name="Morin E."/>
            <person name="Salamov A."/>
            <person name="Lipzen A."/>
            <person name="Mereny Z."/>
            <person name="Hegedus B."/>
            <person name="Baldrian P."/>
            <person name="Stursova M."/>
            <person name="Weitz H."/>
            <person name="Taylor A."/>
            <person name="Grigoriev I.V."/>
            <person name="Nagy L.G."/>
            <person name="Martin F."/>
            <person name="Kauserud H."/>
        </authorList>
    </citation>
    <scope>NUCLEOTIDE SEQUENCE</scope>
    <source>
        <strain evidence="3">CBHHK002</strain>
    </source>
</reference>
<proteinExistence type="predicted"/>
<protein>
    <submittedName>
        <fullName evidence="3">Uncharacterized protein</fullName>
    </submittedName>
</protein>